<reference evidence="1" key="1">
    <citation type="submission" date="2020-06" db="EMBL/GenBank/DDBJ databases">
        <title>WGS assembly of Ceratodon purpureus strain R40.</title>
        <authorList>
            <person name="Carey S.B."/>
            <person name="Jenkins J."/>
            <person name="Shu S."/>
            <person name="Lovell J.T."/>
            <person name="Sreedasyam A."/>
            <person name="Maumus F."/>
            <person name="Tiley G.P."/>
            <person name="Fernandez-Pozo N."/>
            <person name="Barry K."/>
            <person name="Chen C."/>
            <person name="Wang M."/>
            <person name="Lipzen A."/>
            <person name="Daum C."/>
            <person name="Saski C.A."/>
            <person name="Payton A.C."/>
            <person name="Mcbreen J.C."/>
            <person name="Conrad R.E."/>
            <person name="Kollar L.M."/>
            <person name="Olsson S."/>
            <person name="Huttunen S."/>
            <person name="Landis J.B."/>
            <person name="Wickett N.J."/>
            <person name="Johnson M.G."/>
            <person name="Rensing S.A."/>
            <person name="Grimwood J."/>
            <person name="Schmutz J."/>
            <person name="Mcdaniel S.F."/>
        </authorList>
    </citation>
    <scope>NUCLEOTIDE SEQUENCE</scope>
    <source>
        <strain evidence="1">R40</strain>
    </source>
</reference>
<protein>
    <submittedName>
        <fullName evidence="1">Uncharacterized protein</fullName>
    </submittedName>
</protein>
<organism evidence="1 2">
    <name type="scientific">Ceratodon purpureus</name>
    <name type="common">Fire moss</name>
    <name type="synonym">Dicranum purpureum</name>
    <dbReference type="NCBI Taxonomy" id="3225"/>
    <lineage>
        <taxon>Eukaryota</taxon>
        <taxon>Viridiplantae</taxon>
        <taxon>Streptophyta</taxon>
        <taxon>Embryophyta</taxon>
        <taxon>Bryophyta</taxon>
        <taxon>Bryophytina</taxon>
        <taxon>Bryopsida</taxon>
        <taxon>Dicranidae</taxon>
        <taxon>Pseudoditrichales</taxon>
        <taxon>Ditrichaceae</taxon>
        <taxon>Ceratodon</taxon>
    </lineage>
</organism>
<proteinExistence type="predicted"/>
<name>A0A8T0G533_CERPU</name>
<evidence type="ECO:0000313" key="2">
    <source>
        <dbReference type="Proteomes" id="UP000822688"/>
    </source>
</evidence>
<evidence type="ECO:0000313" key="1">
    <source>
        <dbReference type="EMBL" id="KAG0554001.1"/>
    </source>
</evidence>
<sequence length="78" mass="9016">MEPSSKRRGVVFNIPSVSAEEHERADDINEMSIDEVGLHRYTSRWQEPQFGIKAQDFSQSWWWMKGSCGASMSEFGEM</sequence>
<accession>A0A8T0G533</accession>
<gene>
    <name evidence="1" type="ORF">KC19_12G055100</name>
</gene>
<dbReference type="AlphaFoldDB" id="A0A8T0G533"/>
<keyword evidence="2" id="KW-1185">Reference proteome</keyword>
<dbReference type="Proteomes" id="UP000822688">
    <property type="component" value="Chromosome 12"/>
</dbReference>
<dbReference type="EMBL" id="CM026433">
    <property type="protein sequence ID" value="KAG0554001.1"/>
    <property type="molecule type" value="Genomic_DNA"/>
</dbReference>
<comment type="caution">
    <text evidence="1">The sequence shown here is derived from an EMBL/GenBank/DDBJ whole genome shotgun (WGS) entry which is preliminary data.</text>
</comment>